<reference evidence="2 3" key="1">
    <citation type="submission" date="2015-04" db="EMBL/GenBank/DDBJ databases">
        <title>The draft genome sequence of Erythrobacter luteus KA37.</title>
        <authorList>
            <person name="Zhuang L."/>
            <person name="Liu Y."/>
            <person name="Shao Z."/>
        </authorList>
    </citation>
    <scope>NUCLEOTIDE SEQUENCE [LARGE SCALE GENOMIC DNA]</scope>
    <source>
        <strain evidence="2 3">KA37</strain>
    </source>
</reference>
<evidence type="ECO:0008006" key="4">
    <source>
        <dbReference type="Google" id="ProtNLM"/>
    </source>
</evidence>
<sequence length="68" mass="7822">MEDDDRPRMRSDAAALLAKEELDSYSQDELTARIALLEAEIARIRAHHAKAADHRRFADTLFKPRETD</sequence>
<organism evidence="2 3">
    <name type="scientific">Aurantiacibacter luteus</name>
    <dbReference type="NCBI Taxonomy" id="1581420"/>
    <lineage>
        <taxon>Bacteria</taxon>
        <taxon>Pseudomonadati</taxon>
        <taxon>Pseudomonadota</taxon>
        <taxon>Alphaproteobacteria</taxon>
        <taxon>Sphingomonadales</taxon>
        <taxon>Erythrobacteraceae</taxon>
        <taxon>Aurantiacibacter</taxon>
    </lineage>
</organism>
<dbReference type="EMBL" id="LBHB01000002">
    <property type="protein sequence ID" value="KLE34349.1"/>
    <property type="molecule type" value="Genomic_DNA"/>
</dbReference>
<dbReference type="Pfam" id="PF06698">
    <property type="entry name" value="DUF1192"/>
    <property type="match status" value="1"/>
</dbReference>
<dbReference type="Proteomes" id="UP000053464">
    <property type="component" value="Unassembled WGS sequence"/>
</dbReference>
<dbReference type="STRING" id="1581420.AAW00_08905"/>
<dbReference type="InterPro" id="IPR009579">
    <property type="entry name" value="DUF1192"/>
</dbReference>
<protein>
    <recommendedName>
        <fullName evidence="4">DUF1192 domain-containing protein</fullName>
    </recommendedName>
</protein>
<feature type="compositionally biased region" description="Basic and acidic residues" evidence="1">
    <location>
        <begin position="50"/>
        <end position="68"/>
    </location>
</feature>
<feature type="region of interest" description="Disordered" evidence="1">
    <location>
        <begin position="49"/>
        <end position="68"/>
    </location>
</feature>
<keyword evidence="3" id="KW-1185">Reference proteome</keyword>
<gene>
    <name evidence="2" type="ORF">AAW00_08905</name>
</gene>
<dbReference type="RefSeq" id="WP_047003996.1">
    <property type="nucleotide sequence ID" value="NZ_LBHB01000002.1"/>
</dbReference>
<evidence type="ECO:0000313" key="3">
    <source>
        <dbReference type="Proteomes" id="UP000053464"/>
    </source>
</evidence>
<proteinExistence type="predicted"/>
<accession>A0A0G9MUV6</accession>
<evidence type="ECO:0000313" key="2">
    <source>
        <dbReference type="EMBL" id="KLE34349.1"/>
    </source>
</evidence>
<dbReference type="PATRIC" id="fig|1581420.6.peg.1829"/>
<comment type="caution">
    <text evidence="2">The sequence shown here is derived from an EMBL/GenBank/DDBJ whole genome shotgun (WGS) entry which is preliminary data.</text>
</comment>
<dbReference type="AlphaFoldDB" id="A0A0G9MUV6"/>
<name>A0A0G9MUV6_9SPHN</name>
<evidence type="ECO:0000256" key="1">
    <source>
        <dbReference type="SAM" id="MobiDB-lite"/>
    </source>
</evidence>